<dbReference type="CDD" id="cd03378">
    <property type="entry name" value="beta_CA_cladeC"/>
    <property type="match status" value="1"/>
</dbReference>
<feature type="signal peptide" evidence="7">
    <location>
        <begin position="1"/>
        <end position="24"/>
    </location>
</feature>
<dbReference type="Pfam" id="PF00484">
    <property type="entry name" value="Pro_CA"/>
    <property type="match status" value="1"/>
</dbReference>
<evidence type="ECO:0000256" key="2">
    <source>
        <dbReference type="ARBA" id="ARBA00012925"/>
    </source>
</evidence>
<dbReference type="PANTHER" id="PTHR11002:SF79">
    <property type="entry name" value="CARBONIC ANHYDRASE 2"/>
    <property type="match status" value="1"/>
</dbReference>
<organism evidence="8 9">
    <name type="scientific">Micromonospora echinofusca</name>
    <dbReference type="NCBI Taxonomy" id="47858"/>
    <lineage>
        <taxon>Bacteria</taxon>
        <taxon>Bacillati</taxon>
        <taxon>Actinomycetota</taxon>
        <taxon>Actinomycetes</taxon>
        <taxon>Micromonosporales</taxon>
        <taxon>Micromonosporaceae</taxon>
        <taxon>Micromonospora</taxon>
    </lineage>
</organism>
<dbReference type="SMART" id="SM00947">
    <property type="entry name" value="Pro_CA"/>
    <property type="match status" value="1"/>
</dbReference>
<evidence type="ECO:0000256" key="1">
    <source>
        <dbReference type="ARBA" id="ARBA00006217"/>
    </source>
</evidence>
<proteinExistence type="inferred from homology"/>
<gene>
    <name evidence="8" type="ORF">GSF22_09430</name>
</gene>
<evidence type="ECO:0000256" key="7">
    <source>
        <dbReference type="SAM" id="SignalP"/>
    </source>
</evidence>
<comment type="caution">
    <text evidence="8">The sequence shown here is derived from an EMBL/GenBank/DDBJ whole genome shotgun (WGS) entry which is preliminary data.</text>
</comment>
<name>A0ABS3VP06_MICEH</name>
<keyword evidence="3" id="KW-0862">Zinc</keyword>
<dbReference type="PANTHER" id="PTHR11002">
    <property type="entry name" value="CARBONIC ANHYDRASE"/>
    <property type="match status" value="1"/>
</dbReference>
<dbReference type="EC" id="4.2.1.1" evidence="2"/>
<keyword evidence="7" id="KW-0732">Signal</keyword>
<dbReference type="Proteomes" id="UP000823521">
    <property type="component" value="Unassembled WGS sequence"/>
</dbReference>
<evidence type="ECO:0000313" key="8">
    <source>
        <dbReference type="EMBL" id="MBO4206226.1"/>
    </source>
</evidence>
<dbReference type="InterPro" id="IPR015892">
    <property type="entry name" value="Carbonic_anhydrase_CS"/>
</dbReference>
<comment type="catalytic activity">
    <reaction evidence="6">
        <text>hydrogencarbonate + H(+) = CO2 + H2O</text>
        <dbReference type="Rhea" id="RHEA:10748"/>
        <dbReference type="ChEBI" id="CHEBI:15377"/>
        <dbReference type="ChEBI" id="CHEBI:15378"/>
        <dbReference type="ChEBI" id="CHEBI:16526"/>
        <dbReference type="ChEBI" id="CHEBI:17544"/>
        <dbReference type="EC" id="4.2.1.1"/>
    </reaction>
</comment>
<evidence type="ECO:0000256" key="4">
    <source>
        <dbReference type="ARBA" id="ARBA00023239"/>
    </source>
</evidence>
<dbReference type="InterPro" id="IPR036874">
    <property type="entry name" value="Carbonic_anhydrase_sf"/>
</dbReference>
<feature type="chain" id="PRO_5046621358" description="carbonic anhydrase" evidence="7">
    <location>
        <begin position="25"/>
        <end position="241"/>
    </location>
</feature>
<dbReference type="SUPFAM" id="SSF53056">
    <property type="entry name" value="beta-carbonic anhydrase, cab"/>
    <property type="match status" value="1"/>
</dbReference>
<protein>
    <recommendedName>
        <fullName evidence="2">carbonic anhydrase</fullName>
        <ecNumber evidence="2">4.2.1.1</ecNumber>
    </recommendedName>
</protein>
<dbReference type="EMBL" id="WVUH01000057">
    <property type="protein sequence ID" value="MBO4206226.1"/>
    <property type="molecule type" value="Genomic_DNA"/>
</dbReference>
<evidence type="ECO:0000313" key="9">
    <source>
        <dbReference type="Proteomes" id="UP000823521"/>
    </source>
</evidence>
<comment type="similarity">
    <text evidence="1">Belongs to the beta-class carbonic anhydrase family.</text>
</comment>
<accession>A0ABS3VP06</accession>
<dbReference type="Gene3D" id="3.40.1050.10">
    <property type="entry name" value="Carbonic anhydrase"/>
    <property type="match status" value="1"/>
</dbReference>
<dbReference type="PROSITE" id="PS51318">
    <property type="entry name" value="TAT"/>
    <property type="match status" value="1"/>
</dbReference>
<sequence length="241" mass="25055">MRHHHISRRSLLAAGGATAFTVGAGVTAPQAAAAPLAAVAPVRPSVTSPDDALGRLVTGNQRFAAGCGRHPRQTLEDVYRLAAGQHPFAVIVGCADSRVAPEVIFDQGLGDLFDNRVAGNIVDDLLLGSVEFAVEEFHSPLIVVLGHERCGAITATIDAIRNGGSAPGHIGTIVDALRPIVAPVLSQPGDPVDNAVRANVRAQAQSLLDRSEIIAERVRQGALQVVGARYDLDNGQVALVS</sequence>
<evidence type="ECO:0000256" key="6">
    <source>
        <dbReference type="ARBA" id="ARBA00048348"/>
    </source>
</evidence>
<reference evidence="8 9" key="1">
    <citation type="submission" date="2019-12" db="EMBL/GenBank/DDBJ databases">
        <title>Whole genome sequencing of endophytic Actinobacterium Micromonospora sp. MPMI6T.</title>
        <authorList>
            <person name="Evv R."/>
            <person name="Podile A.R."/>
        </authorList>
    </citation>
    <scope>NUCLEOTIDE SEQUENCE [LARGE SCALE GENOMIC DNA]</scope>
    <source>
        <strain evidence="8 9">MPMI6</strain>
    </source>
</reference>
<keyword evidence="9" id="KW-1185">Reference proteome</keyword>
<keyword evidence="4" id="KW-0456">Lyase</keyword>
<evidence type="ECO:0000256" key="3">
    <source>
        <dbReference type="ARBA" id="ARBA00022833"/>
    </source>
</evidence>
<dbReference type="RefSeq" id="WP_208812968.1">
    <property type="nucleotide sequence ID" value="NZ_WVUH01000057.1"/>
</dbReference>
<dbReference type="PROSITE" id="PS00704">
    <property type="entry name" value="PROK_CO2_ANHYDRASE_1"/>
    <property type="match status" value="1"/>
</dbReference>
<dbReference type="InterPro" id="IPR001765">
    <property type="entry name" value="Carbonic_anhydrase"/>
</dbReference>
<evidence type="ECO:0000256" key="5">
    <source>
        <dbReference type="ARBA" id="ARBA00024993"/>
    </source>
</evidence>
<dbReference type="InterPro" id="IPR006311">
    <property type="entry name" value="TAT_signal"/>
</dbReference>
<comment type="function">
    <text evidence="5">Catalyzes the reversible hydration of carbon dioxide to form bicarbonate.</text>
</comment>